<feature type="region of interest" description="Disordered" evidence="1">
    <location>
        <begin position="146"/>
        <end position="214"/>
    </location>
</feature>
<feature type="compositionally biased region" description="Acidic residues" evidence="1">
    <location>
        <begin position="35"/>
        <end position="68"/>
    </location>
</feature>
<reference evidence="2 3" key="1">
    <citation type="journal article" date="2010" name="Science">
        <title>Genomic analysis of organismal complexity in the multicellular green alga Volvox carteri.</title>
        <authorList>
            <person name="Prochnik S.E."/>
            <person name="Umen J."/>
            <person name="Nedelcu A.M."/>
            <person name="Hallmann A."/>
            <person name="Miller S.M."/>
            <person name="Nishii I."/>
            <person name="Ferris P."/>
            <person name="Kuo A."/>
            <person name="Mitros T."/>
            <person name="Fritz-Laylin L.K."/>
            <person name="Hellsten U."/>
            <person name="Chapman J."/>
            <person name="Simakov O."/>
            <person name="Rensing S.A."/>
            <person name="Terry A."/>
            <person name="Pangilinan J."/>
            <person name="Kapitonov V."/>
            <person name="Jurka J."/>
            <person name="Salamov A."/>
            <person name="Shapiro H."/>
            <person name="Schmutz J."/>
            <person name="Grimwood J."/>
            <person name="Lindquist E."/>
            <person name="Lucas S."/>
            <person name="Grigoriev I.V."/>
            <person name="Schmitt R."/>
            <person name="Kirk D."/>
            <person name="Rokhsar D.S."/>
        </authorList>
    </citation>
    <scope>NUCLEOTIDE SEQUENCE [LARGE SCALE GENOMIC DNA]</scope>
    <source>
        <strain evidence="3">f. Nagariensis / Eve</strain>
    </source>
</reference>
<feature type="compositionally biased region" description="Basic and acidic residues" evidence="1">
    <location>
        <begin position="75"/>
        <end position="87"/>
    </location>
</feature>
<dbReference type="InParanoid" id="D8ULU4"/>
<feature type="compositionally biased region" description="Gly residues" evidence="1">
    <location>
        <begin position="193"/>
        <end position="206"/>
    </location>
</feature>
<sequence>MGGGDLAGAATLLDASSQGMQLGQGMYGGRGSSDQEYDVYDAEDDVYDTEGDVEEEGESEESDEDEHEEYGASLDAEKLRELMEASHQEGLSLEDTLAQAVAMGVRLPDDVLRQAGVSAPSEEALARAREDYSRVFMQWAAEEGIKLTEGQQTMEGRSGSESGTGDESSMPRTETNRENRAVAQQQLQQQFGSIGGGTASKNGGGSSSSSGGSTAPLLRFSCSLRQRCGVRLRQSQRRQRRLHIIMKRGLQRKGRGRGPAYGHAHPPPSYPFINPTVPTRGCNPSAGAQQVPATAEVAAAAMEGEDEGGLVPLGQPTAAAKYSLRRFKTAMLNNLDAHFMAKLKRLCKLMASRNANGQQVKDWQLLEALQENDVPDSWPDALEVFPAEVRSTLRLESNEVLTPYTKTQLYSNRLSFQWWLQRHFAEFNAQLLMMTPVWSVAWSHLVLDPTTLYHVARWCLQEPQQPPPTAPTKRQYSKKDELKAAHELYAKVKAEWDKYRARLKTFQEQNPSYLVLMKKGALKDPVRALNKQHPMPLALGQRPKETWKEKREAYNKAKDDVEKARAEVCNTDNFRKAQEEYLQHGMKVQVMGSCLFRTLKDRSPAKGWRPSGTIRTDNVSPCTDYVHHVQKPIFELAGKASETPRKTKKQWRAERDAALKKLLTGKKHTWKFTRGQYYMDSGIHNENAWQAGRLHVLADEFRWLTSQGGVLKAITSAQVMAYVRAYSVFKDRCAVDSFFACLRKDAQKLSEKVEVVYGLAVKSMACTRRGEVAAPIGETFRSCQRTFGPANVALTGECNTTKVSFETGARKELVYKTYSHRGKELLAHTPAQNAPPVPANMVALVQGNLGSMWDKAKRR</sequence>
<protein>
    <submittedName>
        <fullName evidence="2">Uncharacterized protein</fullName>
    </submittedName>
</protein>
<evidence type="ECO:0000256" key="1">
    <source>
        <dbReference type="SAM" id="MobiDB-lite"/>
    </source>
</evidence>
<dbReference type="KEGG" id="vcn:VOLCADRAFT_108686"/>
<evidence type="ECO:0000313" key="2">
    <source>
        <dbReference type="EMBL" id="EFJ39305.1"/>
    </source>
</evidence>
<feature type="compositionally biased region" description="Low complexity" evidence="1">
    <location>
        <begin position="155"/>
        <end position="168"/>
    </location>
</feature>
<dbReference type="EMBL" id="GL378696">
    <property type="protein sequence ID" value="EFJ39305.1"/>
    <property type="molecule type" value="Genomic_DNA"/>
</dbReference>
<name>D8ULU4_VOLCA</name>
<proteinExistence type="predicted"/>
<dbReference type="RefSeq" id="XP_002959630.1">
    <property type="nucleotide sequence ID" value="XM_002959584.1"/>
</dbReference>
<gene>
    <name evidence="2" type="ORF">VOLCADRAFT_108686</name>
</gene>
<dbReference type="GeneID" id="9614510"/>
<keyword evidence="3" id="KW-1185">Reference proteome</keyword>
<evidence type="ECO:0000313" key="3">
    <source>
        <dbReference type="Proteomes" id="UP000001058"/>
    </source>
</evidence>
<organism evidence="3">
    <name type="scientific">Volvox carteri f. nagariensis</name>
    <dbReference type="NCBI Taxonomy" id="3068"/>
    <lineage>
        <taxon>Eukaryota</taxon>
        <taxon>Viridiplantae</taxon>
        <taxon>Chlorophyta</taxon>
        <taxon>core chlorophytes</taxon>
        <taxon>Chlorophyceae</taxon>
        <taxon>CS clade</taxon>
        <taxon>Chlamydomonadales</taxon>
        <taxon>Volvocaceae</taxon>
        <taxon>Volvox</taxon>
    </lineage>
</organism>
<feature type="region of interest" description="Disordered" evidence="1">
    <location>
        <begin position="20"/>
        <end position="88"/>
    </location>
</feature>
<dbReference type="AlphaFoldDB" id="D8ULU4"/>
<dbReference type="OrthoDB" id="551947at2759"/>
<dbReference type="Proteomes" id="UP000001058">
    <property type="component" value="Unassembled WGS sequence"/>
</dbReference>
<accession>D8ULU4</accession>